<sequence length="89" mass="10194">MNLFIFFAVLIAYLGFGGHQLNSNQYGPMLDNINNIYYEEQSQLASPYTQPWPLPEPSNPTTFIAIYTAKYFEFSYLAELTPSTMGCYN</sequence>
<reference evidence="1" key="1">
    <citation type="submission" date="2022-04" db="EMBL/GenBank/DDBJ databases">
        <title>Genome of the entomopathogenic fungus Entomophthora muscae.</title>
        <authorList>
            <person name="Elya C."/>
            <person name="Lovett B.R."/>
            <person name="Lee E."/>
            <person name="Macias A.M."/>
            <person name="Hajek A.E."/>
            <person name="De Bivort B.L."/>
            <person name="Kasson M.T."/>
            <person name="De Fine Licht H.H."/>
            <person name="Stajich J.E."/>
        </authorList>
    </citation>
    <scope>NUCLEOTIDE SEQUENCE</scope>
    <source>
        <strain evidence="1">Berkeley</strain>
    </source>
</reference>
<evidence type="ECO:0000313" key="2">
    <source>
        <dbReference type="Proteomes" id="UP001165960"/>
    </source>
</evidence>
<keyword evidence="2" id="KW-1185">Reference proteome</keyword>
<proteinExistence type="predicted"/>
<comment type="caution">
    <text evidence="1">The sequence shown here is derived from an EMBL/GenBank/DDBJ whole genome shotgun (WGS) entry which is preliminary data.</text>
</comment>
<protein>
    <submittedName>
        <fullName evidence="1">Uncharacterized protein</fullName>
    </submittedName>
</protein>
<accession>A0ACC2S1S8</accession>
<evidence type="ECO:0000313" key="1">
    <source>
        <dbReference type="EMBL" id="KAJ9056245.1"/>
    </source>
</evidence>
<organism evidence="1 2">
    <name type="scientific">Entomophthora muscae</name>
    <dbReference type="NCBI Taxonomy" id="34485"/>
    <lineage>
        <taxon>Eukaryota</taxon>
        <taxon>Fungi</taxon>
        <taxon>Fungi incertae sedis</taxon>
        <taxon>Zoopagomycota</taxon>
        <taxon>Entomophthoromycotina</taxon>
        <taxon>Entomophthoromycetes</taxon>
        <taxon>Entomophthorales</taxon>
        <taxon>Entomophthoraceae</taxon>
        <taxon>Entomophthora</taxon>
    </lineage>
</organism>
<dbReference type="EMBL" id="QTSX02005984">
    <property type="protein sequence ID" value="KAJ9056245.1"/>
    <property type="molecule type" value="Genomic_DNA"/>
</dbReference>
<gene>
    <name evidence="1" type="ORF">DSO57_1035136</name>
</gene>
<name>A0ACC2S1S8_9FUNG</name>
<dbReference type="Proteomes" id="UP001165960">
    <property type="component" value="Unassembled WGS sequence"/>
</dbReference>